<name>A0A1Y2AX74_9FUNG</name>
<evidence type="ECO:0000313" key="2">
    <source>
        <dbReference type="Proteomes" id="UP000193642"/>
    </source>
</evidence>
<proteinExistence type="predicted"/>
<feature type="non-terminal residue" evidence="1">
    <location>
        <position position="82"/>
    </location>
</feature>
<gene>
    <name evidence="1" type="ORF">BCR33DRAFT_725734</name>
</gene>
<accession>A0A1Y2AX74</accession>
<keyword evidence="2" id="KW-1185">Reference proteome</keyword>
<protein>
    <submittedName>
        <fullName evidence="1">Uncharacterized protein</fullName>
    </submittedName>
</protein>
<evidence type="ECO:0000313" key="1">
    <source>
        <dbReference type="EMBL" id="ORY27054.1"/>
    </source>
</evidence>
<comment type="caution">
    <text evidence="1">The sequence shown here is derived from an EMBL/GenBank/DDBJ whole genome shotgun (WGS) entry which is preliminary data.</text>
</comment>
<dbReference type="AlphaFoldDB" id="A0A1Y2AX74"/>
<dbReference type="Proteomes" id="UP000193642">
    <property type="component" value="Unassembled WGS sequence"/>
</dbReference>
<organism evidence="1 2">
    <name type="scientific">Rhizoclosmatium globosum</name>
    <dbReference type="NCBI Taxonomy" id="329046"/>
    <lineage>
        <taxon>Eukaryota</taxon>
        <taxon>Fungi</taxon>
        <taxon>Fungi incertae sedis</taxon>
        <taxon>Chytridiomycota</taxon>
        <taxon>Chytridiomycota incertae sedis</taxon>
        <taxon>Chytridiomycetes</taxon>
        <taxon>Chytridiales</taxon>
        <taxon>Chytriomycetaceae</taxon>
        <taxon>Rhizoclosmatium</taxon>
    </lineage>
</organism>
<sequence length="82" mass="9077">MVNSTTVSILGLTHPVNSNQCQTQSEQPCLLKSVKSSESCLPTDKKCQSLAPPNDSSSHCQLCLYRYTPEMSRLCVFTLKHC</sequence>
<dbReference type="EMBL" id="MCGO01000105">
    <property type="protein sequence ID" value="ORY27054.1"/>
    <property type="molecule type" value="Genomic_DNA"/>
</dbReference>
<reference evidence="1 2" key="1">
    <citation type="submission" date="2016-07" db="EMBL/GenBank/DDBJ databases">
        <title>Pervasive Adenine N6-methylation of Active Genes in Fungi.</title>
        <authorList>
            <consortium name="DOE Joint Genome Institute"/>
            <person name="Mondo S.J."/>
            <person name="Dannebaum R.O."/>
            <person name="Kuo R.C."/>
            <person name="Labutti K."/>
            <person name="Haridas S."/>
            <person name="Kuo A."/>
            <person name="Salamov A."/>
            <person name="Ahrendt S.R."/>
            <person name="Lipzen A."/>
            <person name="Sullivan W."/>
            <person name="Andreopoulos W.B."/>
            <person name="Clum A."/>
            <person name="Lindquist E."/>
            <person name="Daum C."/>
            <person name="Ramamoorthy G.K."/>
            <person name="Gryganskyi A."/>
            <person name="Culley D."/>
            <person name="Magnuson J.K."/>
            <person name="James T.Y."/>
            <person name="O'Malley M.A."/>
            <person name="Stajich J.E."/>
            <person name="Spatafora J.W."/>
            <person name="Visel A."/>
            <person name="Grigoriev I.V."/>
        </authorList>
    </citation>
    <scope>NUCLEOTIDE SEQUENCE [LARGE SCALE GENOMIC DNA]</scope>
    <source>
        <strain evidence="1 2">JEL800</strain>
    </source>
</reference>